<evidence type="ECO:0000313" key="4">
    <source>
        <dbReference type="EMBL" id="SHO53381.1"/>
    </source>
</evidence>
<dbReference type="EMBL" id="FRFE01000053">
    <property type="protein sequence ID" value="SHO53381.1"/>
    <property type="molecule type" value="Genomic_DNA"/>
</dbReference>
<dbReference type="AlphaFoldDB" id="A0A1M7YL81"/>
<feature type="domain" description="Methyl-accepting transducer" evidence="3">
    <location>
        <begin position="309"/>
        <end position="540"/>
    </location>
</feature>
<organism evidence="4 5">
    <name type="scientific">Desulfopila aestuarii DSM 18488</name>
    <dbReference type="NCBI Taxonomy" id="1121416"/>
    <lineage>
        <taxon>Bacteria</taxon>
        <taxon>Pseudomonadati</taxon>
        <taxon>Thermodesulfobacteriota</taxon>
        <taxon>Desulfobulbia</taxon>
        <taxon>Desulfobulbales</taxon>
        <taxon>Desulfocapsaceae</taxon>
        <taxon>Desulfopila</taxon>
    </lineage>
</organism>
<dbReference type="GO" id="GO:0016020">
    <property type="term" value="C:membrane"/>
    <property type="evidence" value="ECO:0007669"/>
    <property type="project" value="InterPro"/>
</dbReference>
<accession>A0A1M7YL81</accession>
<dbReference type="Proteomes" id="UP000184603">
    <property type="component" value="Unassembled WGS sequence"/>
</dbReference>
<evidence type="ECO:0000256" key="2">
    <source>
        <dbReference type="SAM" id="MobiDB-lite"/>
    </source>
</evidence>
<dbReference type="InterPro" id="IPR004089">
    <property type="entry name" value="MCPsignal_dom"/>
</dbReference>
<gene>
    <name evidence="4" type="ORF">SAMN02745220_05091</name>
</gene>
<reference evidence="4 5" key="1">
    <citation type="submission" date="2016-12" db="EMBL/GenBank/DDBJ databases">
        <authorList>
            <person name="Song W.-J."/>
            <person name="Kurnit D.M."/>
        </authorList>
    </citation>
    <scope>NUCLEOTIDE SEQUENCE [LARGE SCALE GENOMIC DNA]</scope>
    <source>
        <strain evidence="4 5">DSM 18488</strain>
    </source>
</reference>
<feature type="region of interest" description="Disordered" evidence="2">
    <location>
        <begin position="633"/>
        <end position="662"/>
    </location>
</feature>
<keyword evidence="5" id="KW-1185">Reference proteome</keyword>
<protein>
    <submittedName>
        <fullName evidence="4">Methyl-accepting chemotaxis protein</fullName>
    </submittedName>
</protein>
<name>A0A1M7YL81_9BACT</name>
<dbReference type="SUPFAM" id="SSF58104">
    <property type="entry name" value="Methyl-accepting chemotaxis protein (MCP) signaling domain"/>
    <property type="match status" value="1"/>
</dbReference>
<keyword evidence="1" id="KW-0807">Transducer</keyword>
<feature type="compositionally biased region" description="Basic and acidic residues" evidence="2">
    <location>
        <begin position="640"/>
        <end position="653"/>
    </location>
</feature>
<dbReference type="Gene3D" id="1.10.287.950">
    <property type="entry name" value="Methyl-accepting chemotaxis protein"/>
    <property type="match status" value="1"/>
</dbReference>
<dbReference type="GO" id="GO:0007165">
    <property type="term" value="P:signal transduction"/>
    <property type="evidence" value="ECO:0007669"/>
    <property type="project" value="UniProtKB-KW"/>
</dbReference>
<dbReference type="Gene3D" id="1.10.287.500">
    <property type="entry name" value="Helix hairpin bin"/>
    <property type="match status" value="1"/>
</dbReference>
<evidence type="ECO:0000313" key="5">
    <source>
        <dbReference type="Proteomes" id="UP000184603"/>
    </source>
</evidence>
<dbReference type="PROSITE" id="PS50111">
    <property type="entry name" value="CHEMOTAXIS_TRANSDUC_2"/>
    <property type="match status" value="1"/>
</dbReference>
<evidence type="ECO:0000256" key="1">
    <source>
        <dbReference type="PROSITE-ProRule" id="PRU00284"/>
    </source>
</evidence>
<evidence type="ECO:0000259" key="3">
    <source>
        <dbReference type="PROSITE" id="PS50111"/>
    </source>
</evidence>
<sequence length="662" mass="72612">MMGWFTSFLKIFSQAEDSKHRCQMVTTKGKRAINNMKEMKNLQGQHLIDIHEITACAKDLNALGPDTEPEFLTIGKTLNTLATICFGMTDNALKLSALANFSTGDTTSENASILEANTQLFDAVANHVKSTINSLGEGDSLLAELFVQVKKLRDPIGRLQSIGKTFRVLGIAIKVESSRTPEGMQGFILLADEVADIAGLVLDNCRYCIDKANLVENGISNSRQVLDSTDVSYDDSGERAINNILQSLDDIGRRSDQLASGIQERSSAMVQGIGDVVMAMQFHDITRQQLENVSSALTEVSGKAESIHAMETAEESEQAALEIYSILSIQAAHLNSIYEQVIHARKQIATGLKKSMEQAQIQAKDARTLLEMEGRTGNSSIVADLESEIDNVSLSLNKSLQVVKQAAEVSRNVYDNVVEIGSFVNKIEEIASDVKVLAINAMVEAIKTSVGGETLAVLAKELSNLSQETRDGATESIEMLQSIMAGTEKQLEFANTLNQNSVTVDEMIDGAKKFTGEILSSLQEVTTIGQQMDSASRDLSNRIMKLVPGIKFPQILGDRIDRNWQTVCRTIDQIEDAYPRFKDRSSEVKEMVEKLAQQYVMDRERSIHAQVAGQGSTDTDSSDVDLFEDDGFELFDADTPEEKKNSGGKAKEEDFGDNVELF</sequence>
<dbReference type="Pfam" id="PF00015">
    <property type="entry name" value="MCPsignal"/>
    <property type="match status" value="1"/>
</dbReference>
<dbReference type="STRING" id="1121416.SAMN02745220_05091"/>
<proteinExistence type="predicted"/>
<dbReference type="SUPFAM" id="SSF75708">
    <property type="entry name" value="Chemotaxis phosphatase CheZ"/>
    <property type="match status" value="1"/>
</dbReference>